<dbReference type="RefSeq" id="WP_132794932.1">
    <property type="nucleotide sequence ID" value="NZ_SLXM01000006.1"/>
</dbReference>
<keyword evidence="1" id="KW-0472">Membrane</keyword>
<keyword evidence="1" id="KW-1133">Transmembrane helix</keyword>
<proteinExistence type="predicted"/>
<comment type="caution">
    <text evidence="2">The sequence shown here is derived from an EMBL/GenBank/DDBJ whole genome shotgun (WGS) entry which is preliminary data.</text>
</comment>
<gene>
    <name evidence="2" type="ORF">EV195_10654</name>
</gene>
<dbReference type="OrthoDB" id="1445880at2"/>
<keyword evidence="1" id="KW-0812">Transmembrane</keyword>
<evidence type="ECO:0000313" key="3">
    <source>
        <dbReference type="Proteomes" id="UP000294564"/>
    </source>
</evidence>
<accession>A0A4R2NRB4</accession>
<dbReference type="EMBL" id="SLXM01000006">
    <property type="protein sequence ID" value="TCP24252.1"/>
    <property type="molecule type" value="Genomic_DNA"/>
</dbReference>
<keyword evidence="3" id="KW-1185">Reference proteome</keyword>
<name>A0A4R2NRB4_9FLAO</name>
<sequence length="155" mass="18263">MNKHQFSFILVDGKIVVKSETLQIYKDGGLLKEIKEKGWILIIAILLIYRIQQSVFTNNFESTMDYVRFSLRLTVVIIIVALVFYYLLRYNWYNTIKINSVEAIEIEQNNNETELTIITSNKREKTIVFRTLENQVEPFIEALKRGNSRIVIKQI</sequence>
<dbReference type="Proteomes" id="UP000294564">
    <property type="component" value="Unassembled WGS sequence"/>
</dbReference>
<evidence type="ECO:0000313" key="2">
    <source>
        <dbReference type="EMBL" id="TCP24252.1"/>
    </source>
</evidence>
<feature type="transmembrane region" description="Helical" evidence="1">
    <location>
        <begin position="39"/>
        <end position="57"/>
    </location>
</feature>
<reference evidence="2 3" key="1">
    <citation type="submission" date="2019-03" db="EMBL/GenBank/DDBJ databases">
        <title>Genomic Encyclopedia of Type Strains, Phase IV (KMG-IV): sequencing the most valuable type-strain genomes for metagenomic binning, comparative biology and taxonomic classification.</title>
        <authorList>
            <person name="Goeker M."/>
        </authorList>
    </citation>
    <scope>NUCLEOTIDE SEQUENCE [LARGE SCALE GENOMIC DNA]</scope>
    <source>
        <strain evidence="2 3">DSM 14836</strain>
    </source>
</reference>
<evidence type="ECO:0000256" key="1">
    <source>
        <dbReference type="SAM" id="Phobius"/>
    </source>
</evidence>
<dbReference type="AlphaFoldDB" id="A0A4R2NRB4"/>
<organism evidence="2 3">
    <name type="scientific">Tenacibaculum skagerrakense</name>
    <dbReference type="NCBI Taxonomy" id="186571"/>
    <lineage>
        <taxon>Bacteria</taxon>
        <taxon>Pseudomonadati</taxon>
        <taxon>Bacteroidota</taxon>
        <taxon>Flavobacteriia</taxon>
        <taxon>Flavobacteriales</taxon>
        <taxon>Flavobacteriaceae</taxon>
        <taxon>Tenacibaculum</taxon>
    </lineage>
</organism>
<protein>
    <submittedName>
        <fullName evidence="2">Uncharacterized protein</fullName>
    </submittedName>
</protein>
<feature type="transmembrane region" description="Helical" evidence="1">
    <location>
        <begin position="69"/>
        <end position="88"/>
    </location>
</feature>